<dbReference type="PANTHER" id="PTHR43774:SF1">
    <property type="entry name" value="PEPTIDE METHIONINE SULFOXIDE REDUCTASE MSRA 2"/>
    <property type="match status" value="1"/>
</dbReference>
<feature type="domain" description="Selenoprotein methionine sulfoxide reductase A helical" evidence="6">
    <location>
        <begin position="113"/>
        <end position="155"/>
    </location>
</feature>
<dbReference type="InterPro" id="IPR049006">
    <property type="entry name" value="MsrA_helical"/>
</dbReference>
<dbReference type="EMBL" id="JQDR03013009">
    <property type="protein sequence ID" value="KAA0190304.1"/>
    <property type="molecule type" value="Genomic_DNA"/>
</dbReference>
<feature type="domain" description="Peptide methionine sulphoxide reductase MsrA" evidence="5">
    <location>
        <begin position="4"/>
        <end position="104"/>
    </location>
</feature>
<protein>
    <recommendedName>
        <fullName evidence="2">peptide-methionine (S)-S-oxide reductase</fullName>
        <ecNumber evidence="2">1.8.4.11</ecNumber>
    </recommendedName>
    <alternativeName>
        <fullName evidence="4">Peptide-methionine (S)-S-oxide reductase</fullName>
    </alternativeName>
</protein>
<dbReference type="InterPro" id="IPR036509">
    <property type="entry name" value="Met_Sox_Rdtase_MsrA_sf"/>
</dbReference>
<evidence type="ECO:0000256" key="2">
    <source>
        <dbReference type="ARBA" id="ARBA00012502"/>
    </source>
</evidence>
<evidence type="ECO:0000256" key="4">
    <source>
        <dbReference type="ARBA" id="ARBA00030643"/>
    </source>
</evidence>
<reference evidence="7" key="2">
    <citation type="journal article" date="2018" name="Environ. Sci. Technol.">
        <title>The Toxicogenome of Hyalella azteca: A Model for Sediment Ecotoxicology and Evolutionary Toxicology.</title>
        <authorList>
            <person name="Poynton H.C."/>
            <person name="Hasenbein S."/>
            <person name="Benoit J.B."/>
            <person name="Sepulveda M.S."/>
            <person name="Poelchau M.F."/>
            <person name="Hughes D.S.T."/>
            <person name="Murali S.C."/>
            <person name="Chen S."/>
            <person name="Glastad K.M."/>
            <person name="Goodisman M.A.D."/>
            <person name="Werren J.H."/>
            <person name="Vineis J.H."/>
            <person name="Bowen J.L."/>
            <person name="Friedrich M."/>
            <person name="Jones J."/>
            <person name="Robertson H.M."/>
            <person name="Feyereisen R."/>
            <person name="Mechler-Hickson A."/>
            <person name="Mathers N."/>
            <person name="Lee C.E."/>
            <person name="Colbourne J.K."/>
            <person name="Biales A."/>
            <person name="Johnston J.S."/>
            <person name="Wellborn G.A."/>
            <person name="Rosendale A.J."/>
            <person name="Cridge A.G."/>
            <person name="Munoz-Torres M.C."/>
            <person name="Bain P.A."/>
            <person name="Manny A.R."/>
            <person name="Major K.M."/>
            <person name="Lambert F.N."/>
            <person name="Vulpe C.D."/>
            <person name="Tuck P."/>
            <person name="Blalock B.J."/>
            <person name="Lin Y.Y."/>
            <person name="Smith M.E."/>
            <person name="Ochoa-Acuna H."/>
            <person name="Chen M.M."/>
            <person name="Childers C.P."/>
            <person name="Qu J."/>
            <person name="Dugan S."/>
            <person name="Lee S.L."/>
            <person name="Chao H."/>
            <person name="Dinh H."/>
            <person name="Han Y."/>
            <person name="Doddapaneni H."/>
            <person name="Worley K.C."/>
            <person name="Muzny D.M."/>
            <person name="Gibbs R.A."/>
            <person name="Richards S."/>
        </authorList>
    </citation>
    <scope>NUCLEOTIDE SEQUENCE</scope>
    <source>
        <strain evidence="7">HAZT.00-mixed</strain>
        <tissue evidence="7">Whole organism</tissue>
    </source>
</reference>
<organism evidence="7">
    <name type="scientific">Hyalella azteca</name>
    <name type="common">Amphipod</name>
    <dbReference type="NCBI Taxonomy" id="294128"/>
    <lineage>
        <taxon>Eukaryota</taxon>
        <taxon>Metazoa</taxon>
        <taxon>Ecdysozoa</taxon>
        <taxon>Arthropoda</taxon>
        <taxon>Crustacea</taxon>
        <taxon>Multicrustacea</taxon>
        <taxon>Malacostraca</taxon>
        <taxon>Eumalacostraca</taxon>
        <taxon>Peracarida</taxon>
        <taxon>Amphipoda</taxon>
        <taxon>Senticaudata</taxon>
        <taxon>Talitrida</taxon>
        <taxon>Talitroidea</taxon>
        <taxon>Hyalellidae</taxon>
        <taxon>Hyalella</taxon>
    </lineage>
</organism>
<dbReference type="PANTHER" id="PTHR43774">
    <property type="entry name" value="PEPTIDE METHIONINE SULFOXIDE REDUCTASE"/>
    <property type="match status" value="1"/>
</dbReference>
<evidence type="ECO:0000256" key="3">
    <source>
        <dbReference type="ARBA" id="ARBA00023002"/>
    </source>
</evidence>
<accession>A0A6A0GVV7</accession>
<dbReference type="SUPFAM" id="SSF55068">
    <property type="entry name" value="Peptide methionine sulfoxide reductase"/>
    <property type="match status" value="1"/>
</dbReference>
<evidence type="ECO:0000259" key="6">
    <source>
        <dbReference type="Pfam" id="PF20939"/>
    </source>
</evidence>
<dbReference type="Pfam" id="PF01625">
    <property type="entry name" value="PMSR"/>
    <property type="match status" value="1"/>
</dbReference>
<evidence type="ECO:0000259" key="5">
    <source>
        <dbReference type="Pfam" id="PF01625"/>
    </source>
</evidence>
<comment type="similarity">
    <text evidence="1">Belongs to the MsrA Met sulfoxide reductase family.</text>
</comment>
<evidence type="ECO:0000256" key="1">
    <source>
        <dbReference type="ARBA" id="ARBA00005591"/>
    </source>
</evidence>
<dbReference type="AlphaFoldDB" id="A0A6A0GVV7"/>
<proteinExistence type="inferred from homology"/>
<evidence type="ECO:0000313" key="7">
    <source>
        <dbReference type="EMBL" id="KAA0190304.1"/>
    </source>
</evidence>
<comment type="caution">
    <text evidence="7">The sequence shown here is derived from an EMBL/GenBank/DDBJ whole genome shotgun (WGS) entry which is preliminary data.</text>
</comment>
<reference evidence="7" key="1">
    <citation type="submission" date="2014-08" db="EMBL/GenBank/DDBJ databases">
        <authorList>
            <person name="Murali S."/>
            <person name="Richards S."/>
            <person name="Bandaranaike D."/>
            <person name="Bellair M."/>
            <person name="Blankenburg K."/>
            <person name="Chao H."/>
            <person name="Dinh H."/>
            <person name="Doddapaneni H."/>
            <person name="Dugan-Rocha S."/>
            <person name="Elkadiri S."/>
            <person name="Gnanaolivu R."/>
            <person name="Hughes D."/>
            <person name="Lee S."/>
            <person name="Li M."/>
            <person name="Ming W."/>
            <person name="Munidasa M."/>
            <person name="Muniz J."/>
            <person name="Nguyen L."/>
            <person name="Osuji N."/>
            <person name="Pu L.-L."/>
            <person name="Puazo M."/>
            <person name="Skinner E."/>
            <person name="Qu C."/>
            <person name="Quiroz J."/>
            <person name="Raj R."/>
            <person name="Weissenberger G."/>
            <person name="Xin Y."/>
            <person name="Zou X."/>
            <person name="Han Y."/>
            <person name="Worley K."/>
            <person name="Muzny D."/>
            <person name="Gibbs R."/>
        </authorList>
    </citation>
    <scope>NUCLEOTIDE SEQUENCE</scope>
    <source>
        <strain evidence="7">HAZT.00-mixed</strain>
        <tissue evidence="7">Whole organism</tissue>
    </source>
</reference>
<dbReference type="Gene3D" id="3.30.1060.10">
    <property type="entry name" value="Peptide methionine sulphoxide reductase MsrA"/>
    <property type="match status" value="1"/>
</dbReference>
<dbReference type="Pfam" id="PF20939">
    <property type="entry name" value="MsrA_helical"/>
    <property type="match status" value="1"/>
</dbReference>
<dbReference type="EC" id="1.8.4.11" evidence="2"/>
<sequence length="169" mass="19179">MHCNTGDHTESVLVDYDPSQTNFSELLDVFWHNHEPTGNLPRQYMSAIFYHDEEQKQLAEQTMAAEQKKRSKPITTAILPASTFYDAEDYHQKYLLQQHPSLCHMLDLDPSKEGLMSSHVAARLNGYMGGYGSRAAFEEEWPRLGLSEKCAEYVRKNARHAPKATCGSG</sequence>
<dbReference type="GO" id="GO:0008113">
    <property type="term" value="F:peptide-methionine (S)-S-oxide reductase activity"/>
    <property type="evidence" value="ECO:0007669"/>
    <property type="project" value="UniProtKB-EC"/>
</dbReference>
<dbReference type="Proteomes" id="UP000711488">
    <property type="component" value="Unassembled WGS sequence"/>
</dbReference>
<gene>
    <name evidence="7" type="ORF">HAZT_HAZT004092</name>
</gene>
<keyword evidence="3" id="KW-0560">Oxidoreductase</keyword>
<dbReference type="InterPro" id="IPR002569">
    <property type="entry name" value="Met_Sox_Rdtase_MsrA_dom"/>
</dbReference>
<name>A0A6A0GVV7_HYAAZ</name>
<reference evidence="7" key="3">
    <citation type="submission" date="2019-06" db="EMBL/GenBank/DDBJ databases">
        <authorList>
            <person name="Poynton C."/>
            <person name="Hasenbein S."/>
            <person name="Benoit J.B."/>
            <person name="Sepulveda M.S."/>
            <person name="Poelchau M.F."/>
            <person name="Murali S.C."/>
            <person name="Chen S."/>
            <person name="Glastad K.M."/>
            <person name="Werren J.H."/>
            <person name="Vineis J.H."/>
            <person name="Bowen J.L."/>
            <person name="Friedrich M."/>
            <person name="Jones J."/>
            <person name="Robertson H.M."/>
            <person name="Feyereisen R."/>
            <person name="Mechler-Hickson A."/>
            <person name="Mathers N."/>
            <person name="Lee C.E."/>
            <person name="Colbourne J.K."/>
            <person name="Biales A."/>
            <person name="Johnston J.S."/>
            <person name="Wellborn G.A."/>
            <person name="Rosendale A.J."/>
            <person name="Cridge A.G."/>
            <person name="Munoz-Torres M.C."/>
            <person name="Bain P.A."/>
            <person name="Manny A.R."/>
            <person name="Major K.M."/>
            <person name="Lambert F.N."/>
            <person name="Vulpe C.D."/>
            <person name="Tuck P."/>
            <person name="Blalock B.J."/>
            <person name="Lin Y.-Y."/>
            <person name="Smith M.E."/>
            <person name="Ochoa-Acuna H."/>
            <person name="Chen M.-J.M."/>
            <person name="Childers C.P."/>
            <person name="Qu J."/>
            <person name="Dugan S."/>
            <person name="Lee S.L."/>
            <person name="Chao H."/>
            <person name="Dinh H."/>
            <person name="Han Y."/>
            <person name="Doddapaneni H."/>
            <person name="Worley K.C."/>
            <person name="Muzny D.M."/>
            <person name="Gibbs R.A."/>
            <person name="Richards S."/>
        </authorList>
    </citation>
    <scope>NUCLEOTIDE SEQUENCE</scope>
    <source>
        <strain evidence="7">HAZT.00-mixed</strain>
        <tissue evidence="7">Whole organism</tissue>
    </source>
</reference>